<dbReference type="PANTHER" id="PTHR45453">
    <property type="entry name" value="PHOSPHATE REGULON SENSOR PROTEIN PHOR"/>
    <property type="match status" value="1"/>
</dbReference>
<dbReference type="GO" id="GO:0004721">
    <property type="term" value="F:phosphoprotein phosphatase activity"/>
    <property type="evidence" value="ECO:0007669"/>
    <property type="project" value="TreeGrafter"/>
</dbReference>
<keyword evidence="3" id="KW-0597">Phosphoprotein</keyword>
<dbReference type="SMART" id="SM00387">
    <property type="entry name" value="HATPase_c"/>
    <property type="match status" value="1"/>
</dbReference>
<dbReference type="FunFam" id="1.10.287.130:FF:000001">
    <property type="entry name" value="Two-component sensor histidine kinase"/>
    <property type="match status" value="1"/>
</dbReference>
<protein>
    <recommendedName>
        <fullName evidence="2">histidine kinase</fullName>
        <ecNumber evidence="2">2.7.13.3</ecNumber>
    </recommendedName>
</protein>
<dbReference type="EC" id="2.7.13.3" evidence="2"/>
<keyword evidence="4" id="KW-0808">Transferase</keyword>
<evidence type="ECO:0000256" key="5">
    <source>
        <dbReference type="ARBA" id="ARBA00022777"/>
    </source>
</evidence>
<dbReference type="EMBL" id="CAEZUI010000043">
    <property type="protein sequence ID" value="CAB4594929.1"/>
    <property type="molecule type" value="Genomic_DNA"/>
</dbReference>
<dbReference type="InterPro" id="IPR036890">
    <property type="entry name" value="HATPase_C_sf"/>
</dbReference>
<dbReference type="Pfam" id="PF00512">
    <property type="entry name" value="HisKA"/>
    <property type="match status" value="1"/>
</dbReference>
<dbReference type="InterPro" id="IPR003661">
    <property type="entry name" value="HisK_dim/P_dom"/>
</dbReference>
<keyword evidence="6" id="KW-0902">Two-component regulatory system</keyword>
<feature type="transmembrane region" description="Helical" evidence="7">
    <location>
        <begin position="152"/>
        <end position="173"/>
    </location>
</feature>
<feature type="domain" description="Histidine kinase" evidence="8">
    <location>
        <begin position="192"/>
        <end position="406"/>
    </location>
</feature>
<accession>A0A6J6G4Y0</accession>
<keyword evidence="7" id="KW-1133">Transmembrane helix</keyword>
<dbReference type="InterPro" id="IPR036097">
    <property type="entry name" value="HisK_dim/P_sf"/>
</dbReference>
<dbReference type="GO" id="GO:0016036">
    <property type="term" value="P:cellular response to phosphate starvation"/>
    <property type="evidence" value="ECO:0007669"/>
    <property type="project" value="TreeGrafter"/>
</dbReference>
<dbReference type="AlphaFoldDB" id="A0A6J6G4Y0"/>
<dbReference type="InterPro" id="IPR050351">
    <property type="entry name" value="BphY/WalK/GraS-like"/>
</dbReference>
<proteinExistence type="predicted"/>
<organism evidence="9">
    <name type="scientific">freshwater metagenome</name>
    <dbReference type="NCBI Taxonomy" id="449393"/>
    <lineage>
        <taxon>unclassified sequences</taxon>
        <taxon>metagenomes</taxon>
        <taxon>ecological metagenomes</taxon>
    </lineage>
</organism>
<dbReference type="Pfam" id="PF02518">
    <property type="entry name" value="HATPase_c"/>
    <property type="match status" value="1"/>
</dbReference>
<keyword evidence="7" id="KW-0812">Transmembrane</keyword>
<evidence type="ECO:0000256" key="4">
    <source>
        <dbReference type="ARBA" id="ARBA00022679"/>
    </source>
</evidence>
<keyword evidence="5" id="KW-0418">Kinase</keyword>
<evidence type="ECO:0000256" key="3">
    <source>
        <dbReference type="ARBA" id="ARBA00022553"/>
    </source>
</evidence>
<dbReference type="Gene3D" id="1.10.287.130">
    <property type="match status" value="1"/>
</dbReference>
<evidence type="ECO:0000256" key="1">
    <source>
        <dbReference type="ARBA" id="ARBA00000085"/>
    </source>
</evidence>
<evidence type="ECO:0000256" key="2">
    <source>
        <dbReference type="ARBA" id="ARBA00012438"/>
    </source>
</evidence>
<dbReference type="SMART" id="SM00388">
    <property type="entry name" value="HisKA"/>
    <property type="match status" value="1"/>
</dbReference>
<dbReference type="InterPro" id="IPR004358">
    <property type="entry name" value="Sig_transdc_His_kin-like_C"/>
</dbReference>
<evidence type="ECO:0000313" key="9">
    <source>
        <dbReference type="EMBL" id="CAB4594929.1"/>
    </source>
</evidence>
<keyword evidence="7" id="KW-0472">Membrane</keyword>
<dbReference type="PROSITE" id="PS50109">
    <property type="entry name" value="HIS_KIN"/>
    <property type="match status" value="1"/>
</dbReference>
<dbReference type="SUPFAM" id="SSF47384">
    <property type="entry name" value="Homodimeric domain of signal transducing histidine kinase"/>
    <property type="match status" value="1"/>
</dbReference>
<evidence type="ECO:0000259" key="8">
    <source>
        <dbReference type="PROSITE" id="PS50109"/>
    </source>
</evidence>
<evidence type="ECO:0000256" key="6">
    <source>
        <dbReference type="ARBA" id="ARBA00023012"/>
    </source>
</evidence>
<dbReference type="GO" id="GO:0000155">
    <property type="term" value="F:phosphorelay sensor kinase activity"/>
    <property type="evidence" value="ECO:0007669"/>
    <property type="project" value="InterPro"/>
</dbReference>
<comment type="catalytic activity">
    <reaction evidence="1">
        <text>ATP + protein L-histidine = ADP + protein N-phospho-L-histidine.</text>
        <dbReference type="EC" id="2.7.13.3"/>
    </reaction>
</comment>
<dbReference type="PRINTS" id="PR00344">
    <property type="entry name" value="BCTRLSENSOR"/>
</dbReference>
<dbReference type="InterPro" id="IPR005467">
    <property type="entry name" value="His_kinase_dom"/>
</dbReference>
<dbReference type="InterPro" id="IPR003594">
    <property type="entry name" value="HATPase_dom"/>
</dbReference>
<gene>
    <name evidence="9" type="ORF">UFOPK1807_00486</name>
</gene>
<dbReference type="GO" id="GO:0005886">
    <property type="term" value="C:plasma membrane"/>
    <property type="evidence" value="ECO:0007669"/>
    <property type="project" value="TreeGrafter"/>
</dbReference>
<dbReference type="PANTHER" id="PTHR45453:SF1">
    <property type="entry name" value="PHOSPHATE REGULON SENSOR PROTEIN PHOR"/>
    <property type="match status" value="1"/>
</dbReference>
<reference evidence="9" key="1">
    <citation type="submission" date="2020-05" db="EMBL/GenBank/DDBJ databases">
        <authorList>
            <person name="Chiriac C."/>
            <person name="Salcher M."/>
            <person name="Ghai R."/>
            <person name="Kavagutti S V."/>
        </authorList>
    </citation>
    <scope>NUCLEOTIDE SEQUENCE</scope>
</reference>
<dbReference type="SUPFAM" id="SSF55874">
    <property type="entry name" value="ATPase domain of HSP90 chaperone/DNA topoisomerase II/histidine kinase"/>
    <property type="match status" value="1"/>
</dbReference>
<evidence type="ECO:0000256" key="7">
    <source>
        <dbReference type="SAM" id="Phobius"/>
    </source>
</evidence>
<dbReference type="CDD" id="cd00082">
    <property type="entry name" value="HisKA"/>
    <property type="match status" value="1"/>
</dbReference>
<dbReference type="Gene3D" id="3.30.565.10">
    <property type="entry name" value="Histidine kinase-like ATPase, C-terminal domain"/>
    <property type="match status" value="1"/>
</dbReference>
<sequence>MKISSTARLRIATIALTTVLAAGIGSYAALHTHSRDIKLIDQGISEAIRAASDNPQQELSAALFYLDQYSLDLSLHLLSRDNELTTINSASNDRLEVINISEARGALASIVQDNLGRNYRLKALEISGGDFLIISASTLSADESLKSNFKSAAVATVAANLLAFIFLTFYIGLIKRRDEQDALARMQEFLGDASHELRTPLTVVKGYVEMLSKSMFTEEKDKARAFERVNTEILRMESLIRDLLLLAELGESASRDYELFDISELIQAHVDDFSLLNPERQVTSEIQNDIEIEAARDFISRFMQNGLNNISRHTPKDAPVKIKLQQEGKKVALSIEDGGPGLPESAYREKVQSLHRFDKSRSRENGGSGLGLSIMAAVISRLGGDFNLQKSSLGGLAITAELPLKQ</sequence>
<name>A0A6J6G4Y0_9ZZZZ</name>